<dbReference type="RefSeq" id="WP_407137234.1">
    <property type="nucleotide sequence ID" value="NZ_JBGQPK010000017.1"/>
</dbReference>
<keyword evidence="1" id="KW-0472">Membrane</keyword>
<keyword evidence="1" id="KW-1133">Transmembrane helix</keyword>
<accession>A0ABW8UCR6</accession>
<evidence type="ECO:0000313" key="3">
    <source>
        <dbReference type="Proteomes" id="UP001625389"/>
    </source>
</evidence>
<sequence>MTVKYYLLALVFIIIIGCELWFSANFSRWWLIVLIPTLIFLFITARRHKIKH</sequence>
<reference evidence="2 3" key="1">
    <citation type="submission" date="2024-08" db="EMBL/GenBank/DDBJ databases">
        <authorList>
            <person name="Arias E."/>
        </authorList>
    </citation>
    <scope>NUCLEOTIDE SEQUENCE [LARGE SCALE GENOMIC DNA]</scope>
    <source>
        <strain evidence="2 3">FAM 25317</strain>
    </source>
</reference>
<keyword evidence="3" id="KW-1185">Reference proteome</keyword>
<evidence type="ECO:0000313" key="2">
    <source>
        <dbReference type="EMBL" id="MFL2029100.1"/>
    </source>
</evidence>
<feature type="transmembrane region" description="Helical" evidence="1">
    <location>
        <begin position="5"/>
        <end position="22"/>
    </location>
</feature>
<dbReference type="Proteomes" id="UP001625389">
    <property type="component" value="Unassembled WGS sequence"/>
</dbReference>
<keyword evidence="1" id="KW-0812">Transmembrane</keyword>
<dbReference type="EMBL" id="JBGQPK010000017">
    <property type="protein sequence ID" value="MFL2029100.1"/>
    <property type="molecule type" value="Genomic_DNA"/>
</dbReference>
<organism evidence="2 3">
    <name type="scientific">Loigolactobacillus zhaoyuanensis</name>
    <dbReference type="NCBI Taxonomy" id="2486017"/>
    <lineage>
        <taxon>Bacteria</taxon>
        <taxon>Bacillati</taxon>
        <taxon>Bacillota</taxon>
        <taxon>Bacilli</taxon>
        <taxon>Lactobacillales</taxon>
        <taxon>Lactobacillaceae</taxon>
        <taxon>Loigolactobacillus</taxon>
    </lineage>
</organism>
<proteinExistence type="predicted"/>
<evidence type="ECO:0000256" key="1">
    <source>
        <dbReference type="SAM" id="Phobius"/>
    </source>
</evidence>
<dbReference type="PROSITE" id="PS51257">
    <property type="entry name" value="PROKAR_LIPOPROTEIN"/>
    <property type="match status" value="1"/>
</dbReference>
<protein>
    <submittedName>
        <fullName evidence="2">Uncharacterized protein</fullName>
    </submittedName>
</protein>
<comment type="caution">
    <text evidence="2">The sequence shown here is derived from an EMBL/GenBank/DDBJ whole genome shotgun (WGS) entry which is preliminary data.</text>
</comment>
<name>A0ABW8UCR6_9LACO</name>
<gene>
    <name evidence="2" type="ORF">ACEN34_05655</name>
</gene>
<feature type="transmembrane region" description="Helical" evidence="1">
    <location>
        <begin position="28"/>
        <end position="45"/>
    </location>
</feature>